<feature type="domain" description="Alpha 1,4-glycosyltransferase" evidence="2">
    <location>
        <begin position="581"/>
        <end position="704"/>
    </location>
</feature>
<protein>
    <recommendedName>
        <fullName evidence="5">Alpha 1,4-glycosyltransferase domain-containing protein</fullName>
    </recommendedName>
</protein>
<dbReference type="Pfam" id="PF03478">
    <property type="entry name" value="Beta-prop_KIB1-4"/>
    <property type="match status" value="1"/>
</dbReference>
<name>A0AAN8VE21_9MAGN</name>
<dbReference type="InterPro" id="IPR005174">
    <property type="entry name" value="KIB1-4_b-propeller"/>
</dbReference>
<comment type="caution">
    <text evidence="3">The sequence shown here is derived from an EMBL/GenBank/DDBJ whole genome shotgun (WGS) entry which is preliminary data.</text>
</comment>
<dbReference type="InterPro" id="IPR029044">
    <property type="entry name" value="Nucleotide-diphossugar_trans"/>
</dbReference>
<dbReference type="InterPro" id="IPR044789">
    <property type="entry name" value="Put_A1-4-GlycosylTfrase_plant"/>
</dbReference>
<dbReference type="SUPFAM" id="SSF53448">
    <property type="entry name" value="Nucleotide-diphospho-sugar transferases"/>
    <property type="match status" value="1"/>
</dbReference>
<dbReference type="Proteomes" id="UP001370490">
    <property type="component" value="Unassembled WGS sequence"/>
</dbReference>
<evidence type="ECO:0000259" key="1">
    <source>
        <dbReference type="Pfam" id="PF03478"/>
    </source>
</evidence>
<dbReference type="InterPro" id="IPR007652">
    <property type="entry name" value="A1-4-GlycosylTfrase_dom"/>
</dbReference>
<feature type="domain" description="KIB1-4 beta-propeller" evidence="1">
    <location>
        <begin position="13"/>
        <end position="272"/>
    </location>
</feature>
<organism evidence="3 4">
    <name type="scientific">Dillenia turbinata</name>
    <dbReference type="NCBI Taxonomy" id="194707"/>
    <lineage>
        <taxon>Eukaryota</taxon>
        <taxon>Viridiplantae</taxon>
        <taxon>Streptophyta</taxon>
        <taxon>Embryophyta</taxon>
        <taxon>Tracheophyta</taxon>
        <taxon>Spermatophyta</taxon>
        <taxon>Magnoliopsida</taxon>
        <taxon>eudicotyledons</taxon>
        <taxon>Gunneridae</taxon>
        <taxon>Pentapetalae</taxon>
        <taxon>Dilleniales</taxon>
        <taxon>Dilleniaceae</taxon>
        <taxon>Dillenia</taxon>
    </lineage>
</organism>
<evidence type="ECO:0000313" key="4">
    <source>
        <dbReference type="Proteomes" id="UP001370490"/>
    </source>
</evidence>
<keyword evidence="4" id="KW-1185">Reference proteome</keyword>
<dbReference type="PANTHER" id="PTHR46781">
    <property type="entry name" value="ALPHA 1,4-GLYCOSYLTRANSFERASE FAMILY PROTEIN"/>
    <property type="match status" value="1"/>
</dbReference>
<evidence type="ECO:0008006" key="5">
    <source>
        <dbReference type="Google" id="ProtNLM"/>
    </source>
</evidence>
<dbReference type="EMBL" id="JBAMMX010000010">
    <property type="protein sequence ID" value="KAK6932530.1"/>
    <property type="molecule type" value="Genomic_DNA"/>
</dbReference>
<evidence type="ECO:0000259" key="2">
    <source>
        <dbReference type="Pfam" id="PF04572"/>
    </source>
</evidence>
<dbReference type="Pfam" id="PF04488">
    <property type="entry name" value="Gly_transf_sug"/>
    <property type="match status" value="1"/>
</dbReference>
<gene>
    <name evidence="3" type="ORF">RJ641_002154</name>
</gene>
<accession>A0AAN8VE21</accession>
<proteinExistence type="predicted"/>
<evidence type="ECO:0000313" key="3">
    <source>
        <dbReference type="EMBL" id="KAK6932530.1"/>
    </source>
</evidence>
<dbReference type="PANTHER" id="PTHR46781:SF5">
    <property type="entry name" value="ALPHA 1,4-GLYCOSYLTRANSFERASE FAMILY PROTEIN"/>
    <property type="match status" value="1"/>
</dbReference>
<dbReference type="InterPro" id="IPR007577">
    <property type="entry name" value="GlycoTrfase_DXD_sugar-bd_CS"/>
</dbReference>
<sequence>MLPAKEDIHVREFYDISMEGQIHQLDLPVPRGSKIFPTLGWLVVVSDTNADMFMLHPFSRRTIKLPNPISLNEQLLENGDTWLPFFLKAVLSADPCLSSDWVLMIIYEIGKLAFVKNGDKVWTGIDPPLGNCSDIYYYERQFYAVDYQGNIVNCDVQGPNPTAGHVISRLPISLKALGGFKFYLAEWCGKLAVIHRVPCIPKSFRIFEIDFAQGNWVEVTHLGNKAIFLGFNPSITVDALEFRKCKPNCVYFTDDTHEGRVDPDGRDMGIYNMVDRNVEPHFEEESINTTVKGSLGERDFMTPIDHKICAMSYNGFSVLYVSIPFPAKLPKEPSTFWPSSSSSSLMLAVKEESAPSILKTHLTLLPKKSAFEVTSSSNSSTRFPRKMRKNRRLLKILKSKPSSSRAFSARVKEFFNGSSSNSSNCKVRFFMTWISSLNSFGERELFTIQSLFKSHPKGCLVLISNSMDSSEGFEILRPFSELGFRVIAISPDFDFIFKNTLAESWFDKLKKGNVEPGEVSIGQNLSNLLRLVILYKFGGIYIDSDVIVLKSFRSLRNVIGAQTMDLENGNWSRLNNAVMIFDKKHPLLYKFIEEFALTFDGNKWGHNGPYLVSRVVARVSGRPGFNFTVLAPSAFYPVDWRRVPGFFHGPQNESHSQWLLSKLRQVRERSFAVHLWNRQTRKLKIEAGSIISHILKDSCVFCNSTVAAKL</sequence>
<dbReference type="AlphaFoldDB" id="A0AAN8VE21"/>
<dbReference type="Gene3D" id="3.90.550.20">
    <property type="match status" value="1"/>
</dbReference>
<reference evidence="3 4" key="1">
    <citation type="submission" date="2023-12" db="EMBL/GenBank/DDBJ databases">
        <title>A high-quality genome assembly for Dillenia turbinata (Dilleniales).</title>
        <authorList>
            <person name="Chanderbali A."/>
        </authorList>
    </citation>
    <scope>NUCLEOTIDE SEQUENCE [LARGE SCALE GENOMIC DNA]</scope>
    <source>
        <strain evidence="3">LSX21</strain>
        <tissue evidence="3">Leaf</tissue>
    </source>
</reference>
<dbReference type="Pfam" id="PF04572">
    <property type="entry name" value="Gb3_synth"/>
    <property type="match status" value="1"/>
</dbReference>